<comment type="caution">
    <text evidence="2">The sequence shown here is derived from an EMBL/GenBank/DDBJ whole genome shotgun (WGS) entry which is preliminary data.</text>
</comment>
<dbReference type="EMBL" id="JACEIK010001551">
    <property type="protein sequence ID" value="MCD7470343.1"/>
    <property type="molecule type" value="Genomic_DNA"/>
</dbReference>
<proteinExistence type="predicted"/>
<feature type="coiled-coil region" evidence="1">
    <location>
        <begin position="222"/>
        <end position="259"/>
    </location>
</feature>
<evidence type="ECO:0000313" key="2">
    <source>
        <dbReference type="EMBL" id="MCD7470343.1"/>
    </source>
</evidence>
<accession>A0ABS8THM7</accession>
<protein>
    <submittedName>
        <fullName evidence="2">Uncharacterized protein</fullName>
    </submittedName>
</protein>
<reference evidence="2 3" key="1">
    <citation type="journal article" date="2021" name="BMC Genomics">
        <title>Datura genome reveals duplications of psychoactive alkaloid biosynthetic genes and high mutation rate following tissue culture.</title>
        <authorList>
            <person name="Rajewski A."/>
            <person name="Carter-House D."/>
            <person name="Stajich J."/>
            <person name="Litt A."/>
        </authorList>
    </citation>
    <scope>NUCLEOTIDE SEQUENCE [LARGE SCALE GENOMIC DNA]</scope>
    <source>
        <strain evidence="2">AR-01</strain>
    </source>
</reference>
<sequence length="376" mass="43036">MVRGEEDGGLAEGWWTMRKGREKKGEEDGGEGCDVVSPENCVRWEVGICGPQWLCSSAGAQKTKGRKSDTALKKCTWSPAEDYIIRSNFKKKTASPLLDMFSKAPKEEKPGWLRADYWRQLNLYWAMSEFQKKSVRTKAARREASFGRSATCDEVWKKTQSYTQVMKELMRSRLTDDQGNPIMPSEEETLSCWLDVVGGMYKGRAYTTFAPRKTFTSSNVDCKELRELVRKYKEEQKRRIEEERRRMTLELNVKEFKAQVNTLIILPRSPPPTFDDDDGEDEEDRMNRFHYGLPEDCIAIVLKEALMGLNDIHSAGRTHKSFNVGNIFVNFRPRPVSNVEIKLVFAATVDESDLDTPILKVVLGDGQFPGEPSLRF</sequence>
<evidence type="ECO:0000256" key="1">
    <source>
        <dbReference type="SAM" id="Coils"/>
    </source>
</evidence>
<keyword evidence="3" id="KW-1185">Reference proteome</keyword>
<keyword evidence="1" id="KW-0175">Coiled coil</keyword>
<name>A0ABS8THM7_DATST</name>
<organism evidence="2 3">
    <name type="scientific">Datura stramonium</name>
    <name type="common">Jimsonweed</name>
    <name type="synonym">Common thornapple</name>
    <dbReference type="NCBI Taxonomy" id="4076"/>
    <lineage>
        <taxon>Eukaryota</taxon>
        <taxon>Viridiplantae</taxon>
        <taxon>Streptophyta</taxon>
        <taxon>Embryophyta</taxon>
        <taxon>Tracheophyta</taxon>
        <taxon>Spermatophyta</taxon>
        <taxon>Magnoliopsida</taxon>
        <taxon>eudicotyledons</taxon>
        <taxon>Gunneridae</taxon>
        <taxon>Pentapetalae</taxon>
        <taxon>asterids</taxon>
        <taxon>lamiids</taxon>
        <taxon>Solanales</taxon>
        <taxon>Solanaceae</taxon>
        <taxon>Solanoideae</taxon>
        <taxon>Datureae</taxon>
        <taxon>Datura</taxon>
    </lineage>
</organism>
<dbReference type="Proteomes" id="UP000823775">
    <property type="component" value="Unassembled WGS sequence"/>
</dbReference>
<evidence type="ECO:0000313" key="3">
    <source>
        <dbReference type="Proteomes" id="UP000823775"/>
    </source>
</evidence>
<gene>
    <name evidence="2" type="ORF">HAX54_010119</name>
</gene>